<gene>
    <name evidence="1" type="ORF">Taro_050735</name>
</gene>
<dbReference type="PANTHER" id="PTHR31286:SF180">
    <property type="entry name" value="OS10G0362600 PROTEIN"/>
    <property type="match status" value="1"/>
</dbReference>
<dbReference type="AlphaFoldDB" id="A0A843XE59"/>
<organism evidence="1 2">
    <name type="scientific">Colocasia esculenta</name>
    <name type="common">Wild taro</name>
    <name type="synonym">Arum esculentum</name>
    <dbReference type="NCBI Taxonomy" id="4460"/>
    <lineage>
        <taxon>Eukaryota</taxon>
        <taxon>Viridiplantae</taxon>
        <taxon>Streptophyta</taxon>
        <taxon>Embryophyta</taxon>
        <taxon>Tracheophyta</taxon>
        <taxon>Spermatophyta</taxon>
        <taxon>Magnoliopsida</taxon>
        <taxon>Liliopsida</taxon>
        <taxon>Araceae</taxon>
        <taxon>Aroideae</taxon>
        <taxon>Colocasieae</taxon>
        <taxon>Colocasia</taxon>
    </lineage>
</organism>
<reference evidence="1" key="1">
    <citation type="submission" date="2017-07" db="EMBL/GenBank/DDBJ databases">
        <title>Taro Niue Genome Assembly and Annotation.</title>
        <authorList>
            <person name="Atibalentja N."/>
            <person name="Keating K."/>
            <person name="Fields C.J."/>
        </authorList>
    </citation>
    <scope>NUCLEOTIDE SEQUENCE</scope>
    <source>
        <strain evidence="1">Niue_2</strain>
        <tissue evidence="1">Leaf</tissue>
    </source>
</reference>
<sequence length="400" mass="44011">MLWGFSGFCACWGRPPAPEHVQGPVGVQDMASPVVWDAQFDFNDDPTIMPMWVGFPMLPVNYYYKDFLKSIAGNLGQVLRIYEQTLALTQTHEAFLCVKLDITMSRPGRIWIGCGSDGFLKNINNYIIPAVCGFYHKLGHADSECDKKHKNAEMQEDPPKKTVLHENVQGRISQESYRGFSFGIHAPGHDLLGSQTQVVHEEDAQLHSMLHGMHWNTTVQRVHGFESKTLAIIVEAVASKGGDAREPPVMSPAREDEALPSKSVFSIIRLPETSLQMLSTLANDENIFMPNSTIRKKDGAHEKVGARTRSKAKAAGGSSGLKLPLLPMSCKSFISSVSFPIALLNSSNSLDGSLRYLIFVCTSMVLAKATQGSVVVADVFVTSRAPYMWPLLITMVLAIV</sequence>
<dbReference type="EMBL" id="NMUH01007745">
    <property type="protein sequence ID" value="MQM17759.1"/>
    <property type="molecule type" value="Genomic_DNA"/>
</dbReference>
<dbReference type="InterPro" id="IPR040256">
    <property type="entry name" value="At4g02000-like"/>
</dbReference>
<dbReference type="Proteomes" id="UP000652761">
    <property type="component" value="Unassembled WGS sequence"/>
</dbReference>
<evidence type="ECO:0000313" key="2">
    <source>
        <dbReference type="Proteomes" id="UP000652761"/>
    </source>
</evidence>
<protein>
    <recommendedName>
        <fullName evidence="3">DUF4283 domain-containing protein</fullName>
    </recommendedName>
</protein>
<evidence type="ECO:0000313" key="1">
    <source>
        <dbReference type="EMBL" id="MQM17759.1"/>
    </source>
</evidence>
<accession>A0A843XE59</accession>
<proteinExistence type="predicted"/>
<dbReference type="OrthoDB" id="786567at2759"/>
<comment type="caution">
    <text evidence="1">The sequence shown here is derived from an EMBL/GenBank/DDBJ whole genome shotgun (WGS) entry which is preliminary data.</text>
</comment>
<evidence type="ECO:0008006" key="3">
    <source>
        <dbReference type="Google" id="ProtNLM"/>
    </source>
</evidence>
<keyword evidence="2" id="KW-1185">Reference proteome</keyword>
<name>A0A843XE59_COLES</name>
<dbReference type="PANTHER" id="PTHR31286">
    <property type="entry name" value="GLYCINE-RICH CELL WALL STRUCTURAL PROTEIN 1.8-LIKE"/>
    <property type="match status" value="1"/>
</dbReference>